<sequence>MPIHLLALVLMHTLNLTSFYTLNHSFFEQMLPLNVVLS</sequence>
<reference evidence="2" key="1">
    <citation type="submission" date="2014-11" db="EMBL/GenBank/DDBJ databases">
        <authorList>
            <person name="Amaro Gonzalez C."/>
        </authorList>
    </citation>
    <scope>NUCLEOTIDE SEQUENCE</scope>
</reference>
<proteinExistence type="predicted"/>
<feature type="signal peptide" evidence="1">
    <location>
        <begin position="1"/>
        <end position="19"/>
    </location>
</feature>
<organism evidence="2">
    <name type="scientific">Anguilla anguilla</name>
    <name type="common">European freshwater eel</name>
    <name type="synonym">Muraena anguilla</name>
    <dbReference type="NCBI Taxonomy" id="7936"/>
    <lineage>
        <taxon>Eukaryota</taxon>
        <taxon>Metazoa</taxon>
        <taxon>Chordata</taxon>
        <taxon>Craniata</taxon>
        <taxon>Vertebrata</taxon>
        <taxon>Euteleostomi</taxon>
        <taxon>Actinopterygii</taxon>
        <taxon>Neopterygii</taxon>
        <taxon>Teleostei</taxon>
        <taxon>Anguilliformes</taxon>
        <taxon>Anguillidae</taxon>
        <taxon>Anguilla</taxon>
    </lineage>
</organism>
<protein>
    <submittedName>
        <fullName evidence="2">Uncharacterized protein</fullName>
    </submittedName>
</protein>
<keyword evidence="1" id="KW-0732">Signal</keyword>
<accession>A0A0E9T7Z7</accession>
<evidence type="ECO:0000256" key="1">
    <source>
        <dbReference type="SAM" id="SignalP"/>
    </source>
</evidence>
<feature type="chain" id="PRO_5002432556" evidence="1">
    <location>
        <begin position="20"/>
        <end position="38"/>
    </location>
</feature>
<dbReference type="EMBL" id="GBXM01059709">
    <property type="protein sequence ID" value="JAH48868.1"/>
    <property type="molecule type" value="Transcribed_RNA"/>
</dbReference>
<evidence type="ECO:0000313" key="2">
    <source>
        <dbReference type="EMBL" id="JAH48868.1"/>
    </source>
</evidence>
<reference evidence="2" key="2">
    <citation type="journal article" date="2015" name="Fish Shellfish Immunol.">
        <title>Early steps in the European eel (Anguilla anguilla)-Vibrio vulnificus interaction in the gills: Role of the RtxA13 toxin.</title>
        <authorList>
            <person name="Callol A."/>
            <person name="Pajuelo D."/>
            <person name="Ebbesson L."/>
            <person name="Teles M."/>
            <person name="MacKenzie S."/>
            <person name="Amaro C."/>
        </authorList>
    </citation>
    <scope>NUCLEOTIDE SEQUENCE</scope>
</reference>
<name>A0A0E9T7Z7_ANGAN</name>
<dbReference type="AlphaFoldDB" id="A0A0E9T7Z7"/>